<reference evidence="2" key="1">
    <citation type="submission" date="2018-04" db="EMBL/GenBank/DDBJ databases">
        <authorList>
            <person name="Cornet L."/>
        </authorList>
    </citation>
    <scope>NUCLEOTIDE SEQUENCE [LARGE SCALE GENOMIC DNA]</scope>
</reference>
<dbReference type="SUPFAM" id="SSF47240">
    <property type="entry name" value="Ferritin-like"/>
    <property type="match status" value="1"/>
</dbReference>
<comment type="caution">
    <text evidence="1">The sequence shown here is derived from an EMBL/GenBank/DDBJ whole genome shotgun (WGS) entry which is preliminary data.</text>
</comment>
<dbReference type="EMBL" id="QBMN01000001">
    <property type="protein sequence ID" value="PZO45806.1"/>
    <property type="molecule type" value="Genomic_DNA"/>
</dbReference>
<protein>
    <recommendedName>
        <fullName evidence="3">Ferritin-like domain-containing protein</fullName>
    </recommendedName>
</protein>
<name>A0A2W4WLN0_9CYAN</name>
<organism evidence="1 2">
    <name type="scientific">Shackletoniella antarctica</name>
    <dbReference type="NCBI Taxonomy" id="268115"/>
    <lineage>
        <taxon>Bacteria</taxon>
        <taxon>Bacillati</taxon>
        <taxon>Cyanobacteriota</taxon>
        <taxon>Cyanophyceae</taxon>
        <taxon>Oculatellales</taxon>
        <taxon>Oculatellaceae</taxon>
        <taxon>Shackletoniella</taxon>
    </lineage>
</organism>
<dbReference type="Proteomes" id="UP000249081">
    <property type="component" value="Unassembled WGS sequence"/>
</dbReference>
<dbReference type="AlphaFoldDB" id="A0A2W4WLN0"/>
<sequence>MGDRLTDLPRQFQHPQPRRWSTVDWGAIAPNQISGIPLDTFCAILLGTINTEAPIRGYTQASRQYLAQVYPQMAQFVGGTVDAAGQVMTPGLWERGEKRHTPVLNSLYHRLSGERPPTEPHRARPYSPGDDLRADLYRHGLHRIATEYGAACLYLWMMAYTTGPLQAVLGELLIDEINHMTKFWGFGHWAYPDTSLRMIMGTLTQALVKKWQQPTLQGSLLHTLRRMTTELAWDQWSTSHRLTLLYTFDQVMRVLWRWDRSLTPAHLTELFGPDPTQA</sequence>
<proteinExistence type="predicted"/>
<evidence type="ECO:0008006" key="3">
    <source>
        <dbReference type="Google" id="ProtNLM"/>
    </source>
</evidence>
<evidence type="ECO:0000313" key="1">
    <source>
        <dbReference type="EMBL" id="PZO45806.1"/>
    </source>
</evidence>
<accession>A0A2W4WLN0</accession>
<dbReference type="InterPro" id="IPR009078">
    <property type="entry name" value="Ferritin-like_SF"/>
</dbReference>
<reference evidence="1 2" key="2">
    <citation type="submission" date="2018-06" db="EMBL/GenBank/DDBJ databases">
        <title>Metagenomic assembly of (sub)arctic Cyanobacteria and their associated microbiome from non-axenic cultures.</title>
        <authorList>
            <person name="Baurain D."/>
        </authorList>
    </citation>
    <scope>NUCLEOTIDE SEQUENCE [LARGE SCALE GENOMIC DNA]</scope>
    <source>
        <strain evidence="1">ULC041bin1</strain>
    </source>
</reference>
<gene>
    <name evidence="1" type="ORF">DCF17_00200</name>
</gene>
<evidence type="ECO:0000313" key="2">
    <source>
        <dbReference type="Proteomes" id="UP000249081"/>
    </source>
</evidence>